<reference evidence="2" key="1">
    <citation type="submission" date="2016-10" db="EMBL/GenBank/DDBJ databases">
        <authorList>
            <person name="de Groot N.N."/>
        </authorList>
    </citation>
    <scope>NUCLEOTIDE SEQUENCE</scope>
</reference>
<keyword evidence="2" id="KW-0560">Oxidoreductase</keyword>
<gene>
    <name evidence="2" type="ORF">MNB_SM-4-1201</name>
</gene>
<accession>A0A1W1CL92</accession>
<feature type="domain" description="VOC" evidence="1">
    <location>
        <begin position="4"/>
        <end position="121"/>
    </location>
</feature>
<proteinExistence type="predicted"/>
<dbReference type="SUPFAM" id="SSF54593">
    <property type="entry name" value="Glyoxalase/Bleomycin resistance protein/Dihydroxybiphenyl dioxygenase"/>
    <property type="match status" value="1"/>
</dbReference>
<dbReference type="InterPro" id="IPR029068">
    <property type="entry name" value="Glyas_Bleomycin-R_OHBP_Dase"/>
</dbReference>
<evidence type="ECO:0000259" key="1">
    <source>
        <dbReference type="PROSITE" id="PS51819"/>
    </source>
</evidence>
<dbReference type="EMBL" id="FPHF01000092">
    <property type="protein sequence ID" value="SFV66472.1"/>
    <property type="molecule type" value="Genomic_DNA"/>
</dbReference>
<dbReference type="InterPro" id="IPR037523">
    <property type="entry name" value="VOC_core"/>
</dbReference>
<dbReference type="GO" id="GO:0051213">
    <property type="term" value="F:dioxygenase activity"/>
    <property type="evidence" value="ECO:0007669"/>
    <property type="project" value="UniProtKB-KW"/>
</dbReference>
<organism evidence="2">
    <name type="scientific">hydrothermal vent metagenome</name>
    <dbReference type="NCBI Taxonomy" id="652676"/>
    <lineage>
        <taxon>unclassified sequences</taxon>
        <taxon>metagenomes</taxon>
        <taxon>ecological metagenomes</taxon>
    </lineage>
</organism>
<dbReference type="CDD" id="cd08351">
    <property type="entry name" value="ChaP_like"/>
    <property type="match status" value="1"/>
</dbReference>
<dbReference type="AlphaFoldDB" id="A0A1W1CL92"/>
<evidence type="ECO:0000313" key="2">
    <source>
        <dbReference type="EMBL" id="SFV66472.1"/>
    </source>
</evidence>
<dbReference type="PROSITE" id="PS51819">
    <property type="entry name" value="VOC"/>
    <property type="match status" value="1"/>
</dbReference>
<dbReference type="Gene3D" id="3.10.180.10">
    <property type="entry name" value="2,3-Dihydroxybiphenyl 1,2-Dioxygenase, domain 1"/>
    <property type="match status" value="1"/>
</dbReference>
<protein>
    <submittedName>
        <fullName evidence="2">Glyoxalase/Bleomycin resistance protein/dioxygenase domain</fullName>
    </submittedName>
</protein>
<keyword evidence="2" id="KW-0223">Dioxygenase</keyword>
<name>A0A1W1CL92_9ZZZZ</name>
<sequence length="126" mass="15028">MEITLNHTIVYVKDNVASALLYQYIFGFDFLKEWGHFAVVRVNETLTLDFISKEDEFTKMHYAFKVNEQEFDEIFFRIQEKELVYGSSPYSLSDKKINYSYNGRGVYFRDYDGHVLEIITQDYVLD</sequence>